<dbReference type="GO" id="GO:0017148">
    <property type="term" value="P:negative regulation of translation"/>
    <property type="evidence" value="ECO:0007669"/>
    <property type="project" value="UniProtKB-KW"/>
</dbReference>
<dbReference type="Gene3D" id="3.40.420.10">
    <property type="entry name" value="Ricin (A subunit), domain 1"/>
    <property type="match status" value="1"/>
</dbReference>
<dbReference type="PRINTS" id="PR00396">
    <property type="entry name" value="SHIGARICIN"/>
</dbReference>
<sequence length="279" mass="30781">MKVWVVVLATWFWLNITFGSARVSPLLANDDHHNFTLDADTIISFTTQGATNSSYSTFLQSIRDAVKSGNSNGIPVLSATVAEAKQYLVVKLSNQAKDVTIGLNVINLYVVAYQVGDNSYFFSDAPAKATTYLFKGTKQTMLKFSGSYDDLKKKGADRLQTQLGVLALSDGIYTLNKSTKPEEIASPLLVIIQMVAEATRFTYIERKVITNFGQRFKPLPDVTSRENNWGKLSSGIQTADANGKFKNAVQLQYSNGTLYNISTVSQIKPDMGILLYVKK</sequence>
<dbReference type="GO" id="GO:0006952">
    <property type="term" value="P:defense response"/>
    <property type="evidence" value="ECO:0007669"/>
    <property type="project" value="UniProtKB-KW"/>
</dbReference>
<accession>A0A2U8UBC2</accession>
<dbReference type="EMBL" id="MF521485">
    <property type="protein sequence ID" value="AWN00217.1"/>
    <property type="molecule type" value="mRNA"/>
</dbReference>
<feature type="signal peptide" evidence="7">
    <location>
        <begin position="1"/>
        <end position="21"/>
    </location>
</feature>
<evidence type="ECO:0000256" key="3">
    <source>
        <dbReference type="ARBA" id="ARBA00022801"/>
    </source>
</evidence>
<dbReference type="EMBL" id="MH230108">
    <property type="protein sequence ID" value="AXH38101.1"/>
    <property type="molecule type" value="mRNA"/>
</dbReference>
<evidence type="ECO:0000256" key="2">
    <source>
        <dbReference type="ARBA" id="ARBA00022656"/>
    </source>
</evidence>
<dbReference type="InterPro" id="IPR036041">
    <property type="entry name" value="Ribosome-inact_prot_sf"/>
</dbReference>
<dbReference type="EC" id="3.2.2.22" evidence="6"/>
<proteinExistence type="evidence at transcript level"/>
<name>A0A2U8UBC2_VERFO</name>
<dbReference type="SUPFAM" id="SSF56371">
    <property type="entry name" value="Ribosome inactivating proteins (RIP)"/>
    <property type="match status" value="1"/>
</dbReference>
<protein>
    <recommendedName>
        <fullName evidence="6">rRNA N-glycosylase</fullName>
        <ecNumber evidence="6">3.2.2.22</ecNumber>
    </recommendedName>
</protein>
<organism evidence="8">
    <name type="scientific">Vernicia fordii</name>
    <name type="common">Tung</name>
    <name type="synonym">Aleurites fordii</name>
    <dbReference type="NCBI Taxonomy" id="73154"/>
    <lineage>
        <taxon>Eukaryota</taxon>
        <taxon>Viridiplantae</taxon>
        <taxon>Streptophyta</taxon>
        <taxon>Embryophyta</taxon>
        <taxon>Tracheophyta</taxon>
        <taxon>Spermatophyta</taxon>
        <taxon>Magnoliopsida</taxon>
        <taxon>eudicotyledons</taxon>
        <taxon>Gunneridae</taxon>
        <taxon>Pentapetalae</taxon>
        <taxon>rosids</taxon>
        <taxon>fabids</taxon>
        <taxon>Malpighiales</taxon>
        <taxon>Euphorbiaceae</taxon>
        <taxon>Crotonoideae</taxon>
        <taxon>Aleuritideae</taxon>
        <taxon>Vernicia</taxon>
    </lineage>
</organism>
<dbReference type="InterPro" id="IPR001574">
    <property type="entry name" value="Ribosome_inactivat_prot"/>
</dbReference>
<evidence type="ECO:0000256" key="5">
    <source>
        <dbReference type="ARBA" id="ARBA00023193"/>
    </source>
</evidence>
<evidence type="ECO:0000313" key="9">
    <source>
        <dbReference type="EMBL" id="AXH38101.1"/>
    </source>
</evidence>
<evidence type="ECO:0000256" key="4">
    <source>
        <dbReference type="ARBA" id="ARBA00022821"/>
    </source>
</evidence>
<dbReference type="InterPro" id="IPR016138">
    <property type="entry name" value="Ribosome_inactivat_prot_sub1"/>
</dbReference>
<keyword evidence="3 6" id="KW-0378">Hydrolase</keyword>
<dbReference type="GO" id="GO:0030598">
    <property type="term" value="F:rRNA N-glycosylase activity"/>
    <property type="evidence" value="ECO:0007669"/>
    <property type="project" value="UniProtKB-EC"/>
</dbReference>
<evidence type="ECO:0000313" key="8">
    <source>
        <dbReference type="EMBL" id="AWN00217.1"/>
    </source>
</evidence>
<comment type="similarity">
    <text evidence="6">Belongs to the ribosome-inactivating protein family.</text>
</comment>
<reference evidence="8" key="1">
    <citation type="journal article" date="2018" name="Int. J. Oncol.">
        <title>Fordin: A novel type I ribosome inactivating protein from Vernicia fordii modulates multiple signaling cascades leading to anti-invasive and pro-apoptotic effects in cancer cells in vitro.</title>
        <authorList>
            <person name="Lu W."/>
            <person name="Mao Y."/>
            <person name="Chen X."/>
            <person name="Ni J."/>
            <person name="Zhang R."/>
            <person name="Wang Y."/>
            <person name="Wang J."/>
            <person name="Wu L."/>
        </authorList>
    </citation>
    <scope>NUCLEOTIDE SEQUENCE</scope>
    <source>
        <tissue evidence="8">Fruit</tissue>
        <tissue evidence="9">Seed</tissue>
    </source>
</reference>
<keyword evidence="4 6" id="KW-0611">Plant defense</keyword>
<dbReference type="Pfam" id="PF00161">
    <property type="entry name" value="RIP"/>
    <property type="match status" value="1"/>
</dbReference>
<keyword evidence="5 6" id="KW-0652">Protein synthesis inhibitor</keyword>
<keyword evidence="2 6" id="KW-0800">Toxin</keyword>
<evidence type="ECO:0000256" key="7">
    <source>
        <dbReference type="SAM" id="SignalP"/>
    </source>
</evidence>
<dbReference type="GO" id="GO:0090729">
    <property type="term" value="F:toxin activity"/>
    <property type="evidence" value="ECO:0007669"/>
    <property type="project" value="UniProtKB-KW"/>
</dbReference>
<dbReference type="PANTHER" id="PTHR33453">
    <property type="match status" value="1"/>
</dbReference>
<dbReference type="PROSITE" id="PS00275">
    <property type="entry name" value="SHIGA_RICIN"/>
    <property type="match status" value="1"/>
</dbReference>
<feature type="chain" id="PRO_5033770876" description="rRNA N-glycosylase" evidence="7">
    <location>
        <begin position="22"/>
        <end position="279"/>
    </location>
</feature>
<dbReference type="InterPro" id="IPR017989">
    <property type="entry name" value="Ribosome_inactivat_1/2"/>
</dbReference>
<keyword evidence="9" id="KW-0326">Glycosidase</keyword>
<dbReference type="AlphaFoldDB" id="A0A2U8UBC2"/>
<evidence type="ECO:0000256" key="1">
    <source>
        <dbReference type="ARBA" id="ARBA00000237"/>
    </source>
</evidence>
<keyword evidence="7" id="KW-0732">Signal</keyword>
<evidence type="ECO:0000256" key="6">
    <source>
        <dbReference type="RuleBase" id="RU004915"/>
    </source>
</evidence>
<comment type="catalytic activity">
    <reaction evidence="1 6">
        <text>Endohydrolysis of the N-glycosidic bond at one specific adenosine on the 28S rRNA.</text>
        <dbReference type="EC" id="3.2.2.22"/>
    </reaction>
</comment>
<dbReference type="Gene3D" id="4.10.470.10">
    <property type="entry name" value="Ricin (A Subunit), domain 2"/>
    <property type="match status" value="1"/>
</dbReference>
<dbReference type="InterPro" id="IPR016139">
    <property type="entry name" value="Ribosome_inactivat_prot_sub2"/>
</dbReference>
<dbReference type="InterPro" id="IPR017988">
    <property type="entry name" value="Ribosome_inactivat_prot_CS"/>
</dbReference>
<dbReference type="PANTHER" id="PTHR33453:SF41">
    <property type="entry name" value="RRNA N-GLYCOSYLASE"/>
    <property type="match status" value="1"/>
</dbReference>